<feature type="chain" id="PRO_5045413578" description="Secreted protein" evidence="1">
    <location>
        <begin position="36"/>
        <end position="386"/>
    </location>
</feature>
<evidence type="ECO:0008006" key="4">
    <source>
        <dbReference type="Google" id="ProtNLM"/>
    </source>
</evidence>
<feature type="signal peptide" evidence="1">
    <location>
        <begin position="1"/>
        <end position="35"/>
    </location>
</feature>
<keyword evidence="3" id="KW-1185">Reference proteome</keyword>
<evidence type="ECO:0000256" key="1">
    <source>
        <dbReference type="SAM" id="SignalP"/>
    </source>
</evidence>
<dbReference type="RefSeq" id="WP_060894167.1">
    <property type="nucleotide sequence ID" value="NZ_JARAUR010000115.1"/>
</dbReference>
<proteinExistence type="predicted"/>
<evidence type="ECO:0000313" key="2">
    <source>
        <dbReference type="EMBL" id="MDX3707280.1"/>
    </source>
</evidence>
<dbReference type="Gene3D" id="2.120.10.70">
    <property type="entry name" value="Fucose-specific lectin"/>
    <property type="match status" value="1"/>
</dbReference>
<dbReference type="EMBL" id="JARAYU010000046">
    <property type="protein sequence ID" value="MDX3707280.1"/>
    <property type="molecule type" value="Genomic_DNA"/>
</dbReference>
<keyword evidence="1" id="KW-0732">Signal</keyword>
<organism evidence="2 3">
    <name type="scientific">Streptomyces europaeiscabiei</name>
    <dbReference type="NCBI Taxonomy" id="146819"/>
    <lineage>
        <taxon>Bacteria</taxon>
        <taxon>Bacillati</taxon>
        <taxon>Actinomycetota</taxon>
        <taxon>Actinomycetes</taxon>
        <taxon>Kitasatosporales</taxon>
        <taxon>Streptomycetaceae</taxon>
        <taxon>Streptomyces</taxon>
    </lineage>
</organism>
<comment type="caution">
    <text evidence="2">The sequence shown here is derived from an EMBL/GenBank/DDBJ whole genome shotgun (WGS) entry which is preliminary data.</text>
</comment>
<dbReference type="PROSITE" id="PS51257">
    <property type="entry name" value="PROKAR_LIPOPROTEIN"/>
    <property type="match status" value="1"/>
</dbReference>
<reference evidence="2 3" key="1">
    <citation type="journal article" date="2023" name="Microb. Genom.">
        <title>Mesoterricola silvestris gen. nov., sp. nov., Mesoterricola sediminis sp. nov., Geothrix oryzae sp. nov., Geothrix edaphica sp. nov., Geothrix rubra sp. nov., and Geothrix limicola sp. nov., six novel members of Acidobacteriota isolated from soils.</title>
        <authorList>
            <person name="Weisberg A.J."/>
            <person name="Pearce E."/>
            <person name="Kramer C.G."/>
            <person name="Chang J.H."/>
            <person name="Clarke C.R."/>
        </authorList>
    </citation>
    <scope>NUCLEOTIDE SEQUENCE [LARGE SCALE GENOMIC DNA]</scope>
    <source>
        <strain evidence="2 3">ID09-01A</strain>
    </source>
</reference>
<evidence type="ECO:0000313" key="3">
    <source>
        <dbReference type="Proteomes" id="UP001271274"/>
    </source>
</evidence>
<dbReference type="SUPFAM" id="SSF89372">
    <property type="entry name" value="Fucose-specific lectin"/>
    <property type="match status" value="1"/>
</dbReference>
<dbReference type="Proteomes" id="UP001271274">
    <property type="component" value="Unassembled WGS sequence"/>
</dbReference>
<name>A0ABU4NXJ2_9ACTN</name>
<protein>
    <recommendedName>
        <fullName evidence="4">Secreted protein</fullName>
    </recommendedName>
</protein>
<sequence>MTIRTRNGRRHPALVPATLAVLTACFVAPSAPASADADPDFVKQVGLATVTDGGGNKRPAEFAVDSEGRMWEFEKSGSGWLKKNRGIPSRGVTSTQIRSGAGALGVNQGARAYVVGEDGYLWEFLHDGEDTGWARLPRPAGAKKFVSAVGTEAAKDGMPVVVVRDADKQLWQYRHGNGEWTTEHLGTIPASTGETLAGNAGLGMFRDGAYAFTVSNRNVLWSVHKTRDGHWNWSSWGTGRLDGELWSSLGVISYKDRDELRAFMRSRDGHAWRVSWDGGTGRWEDLGAPPAVPLTENGGGVNAIPTGEQVTAVGGDGKLWNTVAEQAPSAVWKRTDVPEGLRLNKELGSRNVGNDSYTFVVDSEGDLWVAKYSATPPAWKWDEISK</sequence>
<accession>A0ABU4NXJ2</accession>
<gene>
    <name evidence="2" type="ORF">PV662_47980</name>
</gene>